<dbReference type="AlphaFoldDB" id="A0AA91BZU9"/>
<dbReference type="InterPro" id="IPR009337">
    <property type="entry name" value="DUF995"/>
</dbReference>
<dbReference type="Pfam" id="PF06191">
    <property type="entry name" value="DUF995"/>
    <property type="match status" value="1"/>
</dbReference>
<sequence length="159" mass="17853">MGYSKAILSTAAAVSLALFASEGLAKGKPKGASATDPQQIAQLFSGKTSNWSRGSKFYWAPNGVMHGVGKNGDSIGIGKWYVTNKGKLCNETTWYWPENGQTKSELYNECWEFVTAPDGTIWERYLPEKSDWYKHKYEKQVKGDTQKRKFNKIKKDLGL</sequence>
<organism evidence="3 4">
    <name type="scientific">Ruegeria atlantica</name>
    <dbReference type="NCBI Taxonomy" id="81569"/>
    <lineage>
        <taxon>Bacteria</taxon>
        <taxon>Pseudomonadati</taxon>
        <taxon>Pseudomonadota</taxon>
        <taxon>Alphaproteobacteria</taxon>
        <taxon>Rhodobacterales</taxon>
        <taxon>Roseobacteraceae</taxon>
        <taxon>Ruegeria</taxon>
    </lineage>
</organism>
<feature type="signal peptide" evidence="1">
    <location>
        <begin position="1"/>
        <end position="20"/>
    </location>
</feature>
<reference evidence="3 5" key="1">
    <citation type="submission" date="2019-12" db="EMBL/GenBank/DDBJ databases">
        <title>Ruegeria JWLKs population differentiation of coral mucus and skeleton niches.</title>
        <authorList>
            <person name="Luo D."/>
        </authorList>
    </citation>
    <scope>NUCLEOTIDE SEQUENCE</scope>
    <source>
        <strain evidence="3">HKCCD6181</strain>
        <strain evidence="2 5">HKCCD6238</strain>
    </source>
</reference>
<protein>
    <submittedName>
        <fullName evidence="3">DUF995 domain-containing protein</fullName>
    </submittedName>
</protein>
<comment type="caution">
    <text evidence="3">The sequence shown here is derived from an EMBL/GenBank/DDBJ whole genome shotgun (WGS) entry which is preliminary data.</text>
</comment>
<keyword evidence="1" id="KW-0732">Signal</keyword>
<evidence type="ECO:0000313" key="4">
    <source>
        <dbReference type="Proteomes" id="UP000597886"/>
    </source>
</evidence>
<name>A0AA91BZU9_9RHOB</name>
<keyword evidence="5" id="KW-1185">Reference proteome</keyword>
<dbReference type="EMBL" id="WVQY01000014">
    <property type="protein sequence ID" value="NOD32745.1"/>
    <property type="molecule type" value="Genomic_DNA"/>
</dbReference>
<gene>
    <name evidence="2" type="ORF">GS617_20960</name>
    <name evidence="3" type="ORF">GS634_21705</name>
</gene>
<evidence type="ECO:0000256" key="1">
    <source>
        <dbReference type="SAM" id="SignalP"/>
    </source>
</evidence>
<dbReference type="EMBL" id="WVRA01000013">
    <property type="protein sequence ID" value="NOE20754.1"/>
    <property type="molecule type" value="Genomic_DNA"/>
</dbReference>
<evidence type="ECO:0000313" key="3">
    <source>
        <dbReference type="EMBL" id="NOE20754.1"/>
    </source>
</evidence>
<dbReference type="Proteomes" id="UP000597886">
    <property type="component" value="Unassembled WGS sequence"/>
</dbReference>
<evidence type="ECO:0000313" key="2">
    <source>
        <dbReference type="EMBL" id="NOD32745.1"/>
    </source>
</evidence>
<accession>A0AA91BZU9</accession>
<dbReference type="Proteomes" id="UP000599383">
    <property type="component" value="Unassembled WGS sequence"/>
</dbReference>
<proteinExistence type="predicted"/>
<evidence type="ECO:0000313" key="5">
    <source>
        <dbReference type="Proteomes" id="UP000599383"/>
    </source>
</evidence>
<dbReference type="RefSeq" id="WP_170328828.1">
    <property type="nucleotide sequence ID" value="NZ_WVQY01000014.1"/>
</dbReference>
<feature type="chain" id="PRO_5041733082" evidence="1">
    <location>
        <begin position="21"/>
        <end position="159"/>
    </location>
</feature>